<protein>
    <submittedName>
        <fullName evidence="2">Methyltransferase type 12</fullName>
    </submittedName>
</protein>
<evidence type="ECO:0000259" key="1">
    <source>
        <dbReference type="Pfam" id="PF12867"/>
    </source>
</evidence>
<accession>A0A0L6CIV3</accession>
<dbReference type="STRING" id="1631356.VV01_12180"/>
<dbReference type="Pfam" id="PF12867">
    <property type="entry name" value="DinB_2"/>
    <property type="match status" value="1"/>
</dbReference>
<proteinExistence type="predicted"/>
<sequence>MTTPDPITPDTKDWTWVLQKACPDCGFEAGSVQPEQVGPLVLELTQPWPAVLQRADARDRRTAGVWSDLEYACHVRDVCRLFEQRTRLMLEQDEPTFDNWDQDVTAAESRYAEQDPSAVADELREAASSYARGYDTVTEPEWQRTGLRSNGSEFTVLTLAQYGLHDLRHHLHDVDASVAG</sequence>
<dbReference type="OrthoDB" id="3376896at2"/>
<evidence type="ECO:0000313" key="2">
    <source>
        <dbReference type="EMBL" id="KNX37731.1"/>
    </source>
</evidence>
<dbReference type="PATRIC" id="fig|1631356.3.peg.2384"/>
<dbReference type="GO" id="GO:0032259">
    <property type="term" value="P:methylation"/>
    <property type="evidence" value="ECO:0007669"/>
    <property type="project" value="UniProtKB-KW"/>
</dbReference>
<name>A0A0L6CIV3_9MICO</name>
<dbReference type="SUPFAM" id="SSF109854">
    <property type="entry name" value="DinB/YfiT-like putative metalloenzymes"/>
    <property type="match status" value="1"/>
</dbReference>
<dbReference type="EMBL" id="LAIR01000002">
    <property type="protein sequence ID" value="KNX37731.1"/>
    <property type="molecule type" value="Genomic_DNA"/>
</dbReference>
<keyword evidence="2" id="KW-0489">Methyltransferase</keyword>
<evidence type="ECO:0000313" key="3">
    <source>
        <dbReference type="Proteomes" id="UP000037397"/>
    </source>
</evidence>
<organism evidence="2 3">
    <name type="scientific">Luteipulveratus halotolerans</name>
    <dbReference type="NCBI Taxonomy" id="1631356"/>
    <lineage>
        <taxon>Bacteria</taxon>
        <taxon>Bacillati</taxon>
        <taxon>Actinomycetota</taxon>
        <taxon>Actinomycetes</taxon>
        <taxon>Micrococcales</taxon>
        <taxon>Dermacoccaceae</taxon>
        <taxon>Luteipulveratus</taxon>
    </lineage>
</organism>
<dbReference type="AlphaFoldDB" id="A0A0L6CIV3"/>
<gene>
    <name evidence="2" type="ORF">VV01_12180</name>
</gene>
<feature type="domain" description="DinB-like" evidence="1">
    <location>
        <begin position="52"/>
        <end position="172"/>
    </location>
</feature>
<dbReference type="Gene3D" id="1.20.120.450">
    <property type="entry name" value="dinb family like domain"/>
    <property type="match status" value="1"/>
</dbReference>
<keyword evidence="2" id="KW-0808">Transferase</keyword>
<dbReference type="Proteomes" id="UP000037397">
    <property type="component" value="Unassembled WGS sequence"/>
</dbReference>
<dbReference type="InterPro" id="IPR034660">
    <property type="entry name" value="DinB/YfiT-like"/>
</dbReference>
<comment type="caution">
    <text evidence="2">The sequence shown here is derived from an EMBL/GenBank/DDBJ whole genome shotgun (WGS) entry which is preliminary data.</text>
</comment>
<reference evidence="3" key="1">
    <citation type="submission" date="2015-03" db="EMBL/GenBank/DDBJ databases">
        <title>Luteipulveratus halotolerans sp. nov., a novel actinobacterium (Dermacoccaceae) from Sarawak, Malaysia.</title>
        <authorList>
            <person name="Juboi H."/>
            <person name="Basik A."/>
            <person name="Shamsul S.S."/>
            <person name="Arnold P."/>
            <person name="Schmitt E.K."/>
            <person name="Sanglier J.-J."/>
            <person name="Yeo T."/>
        </authorList>
    </citation>
    <scope>NUCLEOTIDE SEQUENCE [LARGE SCALE GENOMIC DNA]</scope>
    <source>
        <strain evidence="3">C296001</strain>
    </source>
</reference>
<dbReference type="RefSeq" id="WP_050670119.1">
    <property type="nucleotide sequence ID" value="NZ_LAIR01000002.1"/>
</dbReference>
<keyword evidence="3" id="KW-1185">Reference proteome</keyword>
<dbReference type="InterPro" id="IPR024775">
    <property type="entry name" value="DinB-like"/>
</dbReference>
<dbReference type="GO" id="GO:0008168">
    <property type="term" value="F:methyltransferase activity"/>
    <property type="evidence" value="ECO:0007669"/>
    <property type="project" value="UniProtKB-KW"/>
</dbReference>